<dbReference type="AlphaFoldDB" id="A0A2T1G6E5"/>
<keyword evidence="1" id="KW-0175">Coiled coil</keyword>
<organism evidence="2 3">
    <name type="scientific">Chamaesiphon polymorphus CCALA 037</name>
    <dbReference type="NCBI Taxonomy" id="2107692"/>
    <lineage>
        <taxon>Bacteria</taxon>
        <taxon>Bacillati</taxon>
        <taxon>Cyanobacteriota</taxon>
        <taxon>Cyanophyceae</taxon>
        <taxon>Gomontiellales</taxon>
        <taxon>Chamaesiphonaceae</taxon>
        <taxon>Chamaesiphon</taxon>
    </lineage>
</organism>
<protein>
    <submittedName>
        <fullName evidence="2">Uncharacterized protein</fullName>
    </submittedName>
</protein>
<reference evidence="2 3" key="1">
    <citation type="submission" date="2018-03" db="EMBL/GenBank/DDBJ databases">
        <title>The ancient ancestry and fast evolution of plastids.</title>
        <authorList>
            <person name="Moore K.R."/>
            <person name="Magnabosco C."/>
            <person name="Momper L."/>
            <person name="Gold D.A."/>
            <person name="Bosak T."/>
            <person name="Fournier G.P."/>
        </authorList>
    </citation>
    <scope>NUCLEOTIDE SEQUENCE [LARGE SCALE GENOMIC DNA]</scope>
    <source>
        <strain evidence="2 3">CCALA 037</strain>
    </source>
</reference>
<dbReference type="OrthoDB" id="559923at2"/>
<accession>A0A2T1G6E5</accession>
<feature type="coiled-coil region" evidence="1">
    <location>
        <begin position="85"/>
        <end position="178"/>
    </location>
</feature>
<feature type="coiled-coil region" evidence="1">
    <location>
        <begin position="235"/>
        <end position="276"/>
    </location>
</feature>
<dbReference type="Proteomes" id="UP000238937">
    <property type="component" value="Unassembled WGS sequence"/>
</dbReference>
<comment type="caution">
    <text evidence="2">The sequence shown here is derived from an EMBL/GenBank/DDBJ whole genome shotgun (WGS) entry which is preliminary data.</text>
</comment>
<sequence>MLYLAEVQKPKSGFNISGRSKAELKLLACQRTEQNWSAIPSEELIAAPDEANNYNPGVLVLVDMNANRQIQSPLRDAGKHLVGILQNLSRQIEKYKKEADEIESWRQSLSLQSQQLQLRQQEIYEREEDLEQKRSELDRLTQEAQALESTLEQHEQSRQDLATQWEQLREKEQHLENQQQSLNCAALSEQQVDEIRAALQQLGGNSHAFAPQQLETTVTEIEAQQDLLNTHWQQLRYQQQRVDETQAELTRQQQEIERAKQQLQELQTSLEETQTAWEIQQHTLSMQQEYLQRLNVRIQLEQETYQKIYLMSKGGGTEIGDLQKIDLEQLEAMPIEELQSIVENLQTEVDRSVHFVHLEEEELQEKQVAIDELRQAIAVANEFDKLKLEADLADEQDGYNMLDHTLDGQRQTMRERQSFLQIHNRVLRQRQGHPPADAERTQIEWESILGLLETQRQQQQSEFTQVETEIQNLRTTIEQTKAKIEQQVETYIRESKQVQQLEQQHQTTKQLSIELAAKIALYQEIVPSLQERIDAFKQQLGNLADAAEQQPENQQAMHHIESLLNNLVHGTPMS</sequence>
<evidence type="ECO:0000313" key="3">
    <source>
        <dbReference type="Proteomes" id="UP000238937"/>
    </source>
</evidence>
<dbReference type="EMBL" id="PVWO01000318">
    <property type="protein sequence ID" value="PSB52736.1"/>
    <property type="molecule type" value="Genomic_DNA"/>
</dbReference>
<gene>
    <name evidence="2" type="ORF">C7B77_20200</name>
</gene>
<name>A0A2T1G6E5_9CYAN</name>
<evidence type="ECO:0000256" key="1">
    <source>
        <dbReference type="SAM" id="Coils"/>
    </source>
</evidence>
<dbReference type="RefSeq" id="WP_106308991.1">
    <property type="nucleotide sequence ID" value="NZ_PVWO01000318.1"/>
</dbReference>
<dbReference type="NCBIfam" id="NF038350">
    <property type="entry name" value="taxis_HmpF"/>
    <property type="match status" value="1"/>
</dbReference>
<proteinExistence type="predicted"/>
<keyword evidence="3" id="KW-1185">Reference proteome</keyword>
<dbReference type="InterPro" id="IPR047813">
    <property type="entry name" value="HmpF"/>
</dbReference>
<evidence type="ECO:0000313" key="2">
    <source>
        <dbReference type="EMBL" id="PSB52736.1"/>
    </source>
</evidence>
<feature type="coiled-coil region" evidence="1">
    <location>
        <begin position="456"/>
        <end position="504"/>
    </location>
</feature>